<keyword evidence="1" id="KW-1133">Transmembrane helix</keyword>
<dbReference type="AlphaFoldDB" id="A0A131Z566"/>
<accession>A0A131Z566</accession>
<dbReference type="EMBL" id="GEDV01002014">
    <property type="protein sequence ID" value="JAP86543.1"/>
    <property type="molecule type" value="Transcribed_RNA"/>
</dbReference>
<reference evidence="2" key="1">
    <citation type="journal article" date="2016" name="Ticks Tick Borne Dis.">
        <title>De novo assembly and annotation of the salivary gland transcriptome of Rhipicephalus appendiculatus male and female ticks during blood feeding.</title>
        <authorList>
            <person name="de Castro M.H."/>
            <person name="de Klerk D."/>
            <person name="Pienaar R."/>
            <person name="Latif A.A."/>
            <person name="Rees D.J."/>
            <person name="Mans B.J."/>
        </authorList>
    </citation>
    <scope>NUCLEOTIDE SEQUENCE</scope>
    <source>
        <tissue evidence="2">Salivary glands</tissue>
    </source>
</reference>
<feature type="transmembrane region" description="Helical" evidence="1">
    <location>
        <begin position="7"/>
        <end position="29"/>
    </location>
</feature>
<proteinExistence type="predicted"/>
<keyword evidence="1" id="KW-0472">Membrane</keyword>
<organism evidence="2">
    <name type="scientific">Rhipicephalus appendiculatus</name>
    <name type="common">Brown ear tick</name>
    <dbReference type="NCBI Taxonomy" id="34631"/>
    <lineage>
        <taxon>Eukaryota</taxon>
        <taxon>Metazoa</taxon>
        <taxon>Ecdysozoa</taxon>
        <taxon>Arthropoda</taxon>
        <taxon>Chelicerata</taxon>
        <taxon>Arachnida</taxon>
        <taxon>Acari</taxon>
        <taxon>Parasitiformes</taxon>
        <taxon>Ixodida</taxon>
        <taxon>Ixodoidea</taxon>
        <taxon>Ixodidae</taxon>
        <taxon>Rhipicephalinae</taxon>
        <taxon>Rhipicephalus</taxon>
        <taxon>Rhipicephalus</taxon>
    </lineage>
</organism>
<sequence length="84" mass="9454">MFAANSAFVLIIAVTITMITISSTTTWYYPNGRCKSVGVRCSSGNNNTCRGMCTCEVILGWNGYYERVCMEPPIPVSGPRRWWY</sequence>
<name>A0A131Z566_RHIAP</name>
<evidence type="ECO:0000313" key="2">
    <source>
        <dbReference type="EMBL" id="JAP86543.1"/>
    </source>
</evidence>
<protein>
    <submittedName>
        <fullName evidence="2">Defensin</fullName>
    </submittedName>
</protein>
<keyword evidence="1" id="KW-0812">Transmembrane</keyword>
<evidence type="ECO:0000256" key="1">
    <source>
        <dbReference type="SAM" id="Phobius"/>
    </source>
</evidence>